<evidence type="ECO:0000313" key="1">
    <source>
        <dbReference type="EMBL" id="MPC56595.1"/>
    </source>
</evidence>
<accession>A0A5B7GGQ7</accession>
<dbReference type="AlphaFoldDB" id="A0A5B7GGQ7"/>
<protein>
    <submittedName>
        <fullName evidence="1">Uncharacterized protein</fullName>
    </submittedName>
</protein>
<comment type="caution">
    <text evidence="1">The sequence shown here is derived from an EMBL/GenBank/DDBJ whole genome shotgun (WGS) entry which is preliminary data.</text>
</comment>
<proteinExistence type="predicted"/>
<sequence length="136" mass="15163">MVVTVLEQVITTTPADQPPMLRPCLAFTGHQLPLHRDFVLHRLSLRSVKCLHLGSVFLSCLLTFVPIPSFHSSSYLILFPPLLPRRCSYNAVVRAATRRDGTQTCRVCLVAQPLTKTGEQLVFQSPPQPRNSVDPC</sequence>
<dbReference type="EMBL" id="VSRR010014066">
    <property type="protein sequence ID" value="MPC56595.1"/>
    <property type="molecule type" value="Genomic_DNA"/>
</dbReference>
<evidence type="ECO:0000313" key="2">
    <source>
        <dbReference type="Proteomes" id="UP000324222"/>
    </source>
</evidence>
<reference evidence="1 2" key="1">
    <citation type="submission" date="2019-05" db="EMBL/GenBank/DDBJ databases">
        <title>Another draft genome of Portunus trituberculatus and its Hox gene families provides insights of decapod evolution.</title>
        <authorList>
            <person name="Jeong J.-H."/>
            <person name="Song I."/>
            <person name="Kim S."/>
            <person name="Choi T."/>
            <person name="Kim D."/>
            <person name="Ryu S."/>
            <person name="Kim W."/>
        </authorList>
    </citation>
    <scope>NUCLEOTIDE SEQUENCE [LARGE SCALE GENOMIC DNA]</scope>
    <source>
        <tissue evidence="1">Muscle</tissue>
    </source>
</reference>
<dbReference type="Proteomes" id="UP000324222">
    <property type="component" value="Unassembled WGS sequence"/>
</dbReference>
<gene>
    <name evidence="1" type="ORF">E2C01_050559</name>
</gene>
<keyword evidence="2" id="KW-1185">Reference proteome</keyword>
<organism evidence="1 2">
    <name type="scientific">Portunus trituberculatus</name>
    <name type="common">Swimming crab</name>
    <name type="synonym">Neptunus trituberculatus</name>
    <dbReference type="NCBI Taxonomy" id="210409"/>
    <lineage>
        <taxon>Eukaryota</taxon>
        <taxon>Metazoa</taxon>
        <taxon>Ecdysozoa</taxon>
        <taxon>Arthropoda</taxon>
        <taxon>Crustacea</taxon>
        <taxon>Multicrustacea</taxon>
        <taxon>Malacostraca</taxon>
        <taxon>Eumalacostraca</taxon>
        <taxon>Eucarida</taxon>
        <taxon>Decapoda</taxon>
        <taxon>Pleocyemata</taxon>
        <taxon>Brachyura</taxon>
        <taxon>Eubrachyura</taxon>
        <taxon>Portunoidea</taxon>
        <taxon>Portunidae</taxon>
        <taxon>Portuninae</taxon>
        <taxon>Portunus</taxon>
    </lineage>
</organism>
<name>A0A5B7GGQ7_PORTR</name>